<evidence type="ECO:0000259" key="7">
    <source>
        <dbReference type="PROSITE" id="PS51192"/>
    </source>
</evidence>
<dbReference type="PROSITE" id="PS50035">
    <property type="entry name" value="PLD"/>
    <property type="match status" value="1"/>
</dbReference>
<proteinExistence type="predicted"/>
<keyword evidence="3" id="KW-0347">Helicase</keyword>
<dbReference type="Proteomes" id="UP000184148">
    <property type="component" value="Unassembled WGS sequence"/>
</dbReference>
<dbReference type="OrthoDB" id="9802848at2"/>
<feature type="domain" description="Helicase ATP-binding" evidence="7">
    <location>
        <begin position="453"/>
        <end position="619"/>
    </location>
</feature>
<keyword evidence="1" id="KW-0547">Nucleotide-binding</keyword>
<dbReference type="SUPFAM" id="SSF56024">
    <property type="entry name" value="Phospholipase D/nuclease"/>
    <property type="match status" value="1"/>
</dbReference>
<dbReference type="InterPro" id="IPR001736">
    <property type="entry name" value="PLipase_D/transphosphatidylase"/>
</dbReference>
<evidence type="ECO:0000313" key="9">
    <source>
        <dbReference type="EMBL" id="SHF63729.1"/>
    </source>
</evidence>
<dbReference type="InterPro" id="IPR006935">
    <property type="entry name" value="Helicase/UvrB_N"/>
</dbReference>
<keyword evidence="2" id="KW-0378">Hydrolase</keyword>
<evidence type="ECO:0000256" key="4">
    <source>
        <dbReference type="ARBA" id="ARBA00022840"/>
    </source>
</evidence>
<dbReference type="Gene3D" id="3.30.870.10">
    <property type="entry name" value="Endonuclease Chain A"/>
    <property type="match status" value="1"/>
</dbReference>
<dbReference type="RefSeq" id="WP_073240277.1">
    <property type="nucleotide sequence ID" value="NZ_FQUY01000047.1"/>
</dbReference>
<dbReference type="InterPro" id="IPR054347">
    <property type="entry name" value="TOTE_primase"/>
</dbReference>
<dbReference type="Pfam" id="PF22548">
    <property type="entry name" value="AEP-TOTE"/>
    <property type="match status" value="1"/>
</dbReference>
<dbReference type="GO" id="GO:0006793">
    <property type="term" value="P:phosphorus metabolic process"/>
    <property type="evidence" value="ECO:0007669"/>
    <property type="project" value="UniProtKB-ARBA"/>
</dbReference>
<dbReference type="SMART" id="SM00487">
    <property type="entry name" value="DEXDc"/>
    <property type="match status" value="1"/>
</dbReference>
<dbReference type="InterPro" id="IPR027417">
    <property type="entry name" value="P-loop_NTPase"/>
</dbReference>
<protein>
    <recommendedName>
        <fullName evidence="11">Helicase conserved C-terminal domain-containing protein</fullName>
    </recommendedName>
</protein>
<evidence type="ECO:0000256" key="1">
    <source>
        <dbReference type="ARBA" id="ARBA00022741"/>
    </source>
</evidence>
<keyword evidence="4" id="KW-0067">ATP-binding</keyword>
<evidence type="ECO:0000256" key="5">
    <source>
        <dbReference type="SAM" id="Coils"/>
    </source>
</evidence>
<dbReference type="EMBL" id="FQUY01000047">
    <property type="protein sequence ID" value="SHF63729.1"/>
    <property type="molecule type" value="Genomic_DNA"/>
</dbReference>
<dbReference type="Gene3D" id="3.40.50.300">
    <property type="entry name" value="P-loop containing nucleotide triphosphate hydrolases"/>
    <property type="match status" value="2"/>
</dbReference>
<evidence type="ECO:0000259" key="6">
    <source>
        <dbReference type="PROSITE" id="PS50035"/>
    </source>
</evidence>
<dbReference type="GO" id="GO:0004386">
    <property type="term" value="F:helicase activity"/>
    <property type="evidence" value="ECO:0007669"/>
    <property type="project" value="UniProtKB-KW"/>
</dbReference>
<dbReference type="PANTHER" id="PTHR11274:SF0">
    <property type="entry name" value="GENERAL TRANSCRIPTION AND DNA REPAIR FACTOR IIH HELICASE SUBUNIT XPB"/>
    <property type="match status" value="1"/>
</dbReference>
<evidence type="ECO:0008006" key="11">
    <source>
        <dbReference type="Google" id="ProtNLM"/>
    </source>
</evidence>
<name>A0A1M5D9K3_9FIRM</name>
<accession>A0A1M5D9K3</accession>
<reference evidence="10" key="1">
    <citation type="submission" date="2016-11" db="EMBL/GenBank/DDBJ databases">
        <authorList>
            <person name="Varghese N."/>
            <person name="Submissions S."/>
        </authorList>
    </citation>
    <scope>NUCLEOTIDE SEQUENCE [LARGE SCALE GENOMIC DNA]</scope>
    <source>
        <strain evidence="10">DSM 12395</strain>
    </source>
</reference>
<sequence>MEYNELFEKYRKLLEENQRLKNENEDFRKRLGLPLPSPYIKNDVQASIEVNDIQLVEVIKPGHVTNSSSPEDKINLFMSLFRGRDDVYAKRWQNKEGKSGYSPVCLNEWARGICNKPKIKCSECGNRNYAVLDFAAIDKHLRGKDVFGVYPMLPDETCYFLAIDFDDEGWEKDISVLRDICAGNNIPFAVERSRSGNGAHVWFFFDDKVSAVSARKFGTALLTHAMAKRHEIKFASYDRLFPNQDTLPKGGLGNLIALPLQLNARRNNNSVFIDEKFQPYDDQWSFLSSIRKLSESEIDLYISQLCSGSELGDLRQNEDEECKPWERSNTNYKLSKSDFPDTVYVTKVNMLYISKNGFSHKALNIIKRLAAFRNPDFYKAQAMRLPTFDKPRIISLSDETPEYLCLPRGCELDLINLFSAHKVDVKWVDKSYSGKQIDVEFNGQLRDEQEDAVSSMLQHDNGVLSATTAFGKTVIGAKIISVKKVNTLILVHTQQLLEQWKERLNQFLVINEELPSDEIKKRGRKKSRSIIGQLGGGKNNLSGIIDVAIMQSLVKGDEVKEFIRNYGMVIVDECHHVPAFSFEQILKNVAGKYVYGLTATPVRQDGHHPIIFMHCGPVRYKVDARKQAEKRPFEHYVIPRFTPFRKPVSQDEKEWSIGQIYAEISTSQIRNKLIIDDVIKSVNEGRNPIVLTERTAHVEVIANALKEVLPNVITLTGGMSAKERKAALERLSSIPAESNIVIVATGKFVGEGFDEPRLDTLFLAMPVAWKGTVQQYAGRLHRLYQNKSEVQIYDYVDVHVGVLERMYQKRLKGYASIGYSARGDSRPFESINTIFDNSNFLTVFSNDISSAKSDIVIVSPYVTKKRLSQMLSILMTGINNGAKLTVITRPETDYKERDRLTFEEMISSIKNTGASIIFKSNIHQKFAVIDQRIVWYGSINLLSFGNSEESIMRLDSLNIANELIGTLDEILNL</sequence>
<dbReference type="InterPro" id="IPR001650">
    <property type="entry name" value="Helicase_C-like"/>
</dbReference>
<dbReference type="CDD" id="cd17926">
    <property type="entry name" value="DEXHc_RE"/>
    <property type="match status" value="1"/>
</dbReference>
<keyword evidence="5" id="KW-0175">Coiled coil</keyword>
<evidence type="ECO:0000313" key="10">
    <source>
        <dbReference type="Proteomes" id="UP000184148"/>
    </source>
</evidence>
<keyword evidence="10" id="KW-1185">Reference proteome</keyword>
<feature type="domain" description="Helicase C-terminal" evidence="8">
    <location>
        <begin position="674"/>
        <end position="834"/>
    </location>
</feature>
<dbReference type="Pfam" id="PF00271">
    <property type="entry name" value="Helicase_C"/>
    <property type="match status" value="1"/>
</dbReference>
<evidence type="ECO:0000256" key="3">
    <source>
        <dbReference type="ARBA" id="ARBA00022806"/>
    </source>
</evidence>
<dbReference type="AlphaFoldDB" id="A0A1M5D9K3"/>
<dbReference type="CDD" id="cd18785">
    <property type="entry name" value="SF2_C"/>
    <property type="match status" value="1"/>
</dbReference>
<evidence type="ECO:0000256" key="2">
    <source>
        <dbReference type="ARBA" id="ARBA00022801"/>
    </source>
</evidence>
<dbReference type="GO" id="GO:0016787">
    <property type="term" value="F:hydrolase activity"/>
    <property type="evidence" value="ECO:0007669"/>
    <property type="project" value="UniProtKB-KW"/>
</dbReference>
<dbReference type="GO" id="GO:0003677">
    <property type="term" value="F:DNA binding"/>
    <property type="evidence" value="ECO:0007669"/>
    <property type="project" value="InterPro"/>
</dbReference>
<dbReference type="Pfam" id="PF13091">
    <property type="entry name" value="PLDc_2"/>
    <property type="match status" value="1"/>
</dbReference>
<dbReference type="STRING" id="1121429.SAMN02745133_03142"/>
<organism evidence="9 10">
    <name type="scientific">Desulforamulus putei DSM 12395</name>
    <dbReference type="NCBI Taxonomy" id="1121429"/>
    <lineage>
        <taxon>Bacteria</taxon>
        <taxon>Bacillati</taxon>
        <taxon>Bacillota</taxon>
        <taxon>Clostridia</taxon>
        <taxon>Eubacteriales</taxon>
        <taxon>Peptococcaceae</taxon>
        <taxon>Desulforamulus</taxon>
    </lineage>
</organism>
<dbReference type="PROSITE" id="PS51194">
    <property type="entry name" value="HELICASE_CTER"/>
    <property type="match status" value="1"/>
</dbReference>
<dbReference type="Pfam" id="PF04851">
    <property type="entry name" value="ResIII"/>
    <property type="match status" value="1"/>
</dbReference>
<gene>
    <name evidence="9" type="ORF">SAMN02745133_03142</name>
</gene>
<feature type="domain" description="PLD phosphodiesterase" evidence="6">
    <location>
        <begin position="918"/>
        <end position="941"/>
    </location>
</feature>
<dbReference type="InterPro" id="IPR014001">
    <property type="entry name" value="Helicase_ATP-bd"/>
</dbReference>
<dbReference type="CDD" id="cd09126">
    <property type="entry name" value="PLDc_C_DEXD_like"/>
    <property type="match status" value="1"/>
</dbReference>
<dbReference type="SUPFAM" id="SSF52540">
    <property type="entry name" value="P-loop containing nucleoside triphosphate hydrolases"/>
    <property type="match status" value="2"/>
</dbReference>
<feature type="coiled-coil region" evidence="5">
    <location>
        <begin position="3"/>
        <end position="30"/>
    </location>
</feature>
<dbReference type="GO" id="GO:0005524">
    <property type="term" value="F:ATP binding"/>
    <property type="evidence" value="ECO:0007669"/>
    <property type="project" value="UniProtKB-KW"/>
</dbReference>
<dbReference type="InterPro" id="IPR050615">
    <property type="entry name" value="ATP-dep_DNA_Helicase"/>
</dbReference>
<dbReference type="InterPro" id="IPR025202">
    <property type="entry name" value="PLD-like_dom"/>
</dbReference>
<dbReference type="PROSITE" id="PS51192">
    <property type="entry name" value="HELICASE_ATP_BIND_1"/>
    <property type="match status" value="1"/>
</dbReference>
<evidence type="ECO:0000259" key="8">
    <source>
        <dbReference type="PROSITE" id="PS51194"/>
    </source>
</evidence>
<dbReference type="PANTHER" id="PTHR11274">
    <property type="entry name" value="RAD25/XP-B DNA REPAIR HELICASE"/>
    <property type="match status" value="1"/>
</dbReference>